<evidence type="ECO:0000313" key="2">
    <source>
        <dbReference type="EMBL" id="GAA1512053.1"/>
    </source>
</evidence>
<evidence type="ECO:0000313" key="3">
    <source>
        <dbReference type="Proteomes" id="UP001500842"/>
    </source>
</evidence>
<dbReference type="InterPro" id="IPR045472">
    <property type="entry name" value="DUF6493"/>
</dbReference>
<keyword evidence="3" id="KW-1185">Reference proteome</keyword>
<sequence>MTDLTPFGALVGTPRDVLYGSLATQAEPAIAAQYEFAWQKDAALIEAIDRALESAASGETSSSGTKPRWLDGVVVRELRQAATSYWSRERFFRVRLLERLGLVDLEPDDTYVLAMVSSLGPDKPEKLRADLELIERALWRVFEIEGGGEVSLTNVDRFGGDEWRKTFLELAADGTLDRARVLTACLHALGRDFAAYRAGWYSATYLAFEPTIDETAGAQADLRRLLGAAVPATVAFALKQLSRVEKAGPLDVKATLDALPPATLVKAKGTALAALKLAGAGRVDFPDSVRAVAQAALGHPNPDVQRAAATLLADLGDADAVRVAADDLTPSVRHELGFGADIQRETEVPASQTLAAASPAITGEDLAERTAALLEDASDVGEFEALLAALATRSADGALAPLRKRAKAVVARGPRTDIGDAWLPGQVARLILDVLGDPAPPADPDHPAQRFIARRIAEVRTSTAPLLATPDLPGGWVSPAAFVERLAHNPNPRHHDLIAALLRLHPDDRDTASRGAGSLPAAARFALDGVEPNRRLMRSRREGPAAWWRAAERSRAPYAATEAPRLSGDIKTHTWQENGRDRRSWYARFAVTTTHTDRPADDQPTELKAQTSDQWGGGYTSRFLGDWIPALAAIWPHDAEHFLSLTCLPVLESPSWTETAHDVPRTVDVLARHPGRMGTLSAATLASGISATQRDHRLHAVDAFLDLAVTGRIPISDIAAVMARYAQAWPATRWAESLAAVSQAPGGGVATVELLTCLLPQLPTDHRGLNKLLDLLRDEHIRLGRTTADPALLRWLGTFSGSSAAAKTARLLLG</sequence>
<evidence type="ECO:0000259" key="1">
    <source>
        <dbReference type="Pfam" id="PF20103"/>
    </source>
</evidence>
<accession>A0ABN2A5U7</accession>
<name>A0ABN2A5U7_9ACTN</name>
<dbReference type="Proteomes" id="UP001500842">
    <property type="component" value="Unassembled WGS sequence"/>
</dbReference>
<organism evidence="2 3">
    <name type="scientific">Nocardioides humi</name>
    <dbReference type="NCBI Taxonomy" id="449461"/>
    <lineage>
        <taxon>Bacteria</taxon>
        <taxon>Bacillati</taxon>
        <taxon>Actinomycetota</taxon>
        <taxon>Actinomycetes</taxon>
        <taxon>Propionibacteriales</taxon>
        <taxon>Nocardioidaceae</taxon>
        <taxon>Nocardioides</taxon>
    </lineage>
</organism>
<comment type="caution">
    <text evidence="2">The sequence shown here is derived from an EMBL/GenBank/DDBJ whole genome shotgun (WGS) entry which is preliminary data.</text>
</comment>
<protein>
    <recommendedName>
        <fullName evidence="1">DUF6493 domain-containing protein</fullName>
    </recommendedName>
</protein>
<dbReference type="EMBL" id="BAAAOR010000013">
    <property type="protein sequence ID" value="GAA1512053.1"/>
    <property type="molecule type" value="Genomic_DNA"/>
</dbReference>
<gene>
    <name evidence="2" type="ORF">GCM10009788_15690</name>
</gene>
<proteinExistence type="predicted"/>
<feature type="domain" description="DUF6493" evidence="1">
    <location>
        <begin position="65"/>
        <end position="259"/>
    </location>
</feature>
<dbReference type="Pfam" id="PF20103">
    <property type="entry name" value="DUF6493"/>
    <property type="match status" value="1"/>
</dbReference>
<reference evidence="2 3" key="1">
    <citation type="journal article" date="2019" name="Int. J. Syst. Evol. Microbiol.">
        <title>The Global Catalogue of Microorganisms (GCM) 10K type strain sequencing project: providing services to taxonomists for standard genome sequencing and annotation.</title>
        <authorList>
            <consortium name="The Broad Institute Genomics Platform"/>
            <consortium name="The Broad Institute Genome Sequencing Center for Infectious Disease"/>
            <person name="Wu L."/>
            <person name="Ma J."/>
        </authorList>
    </citation>
    <scope>NUCLEOTIDE SEQUENCE [LARGE SCALE GENOMIC DNA]</scope>
    <source>
        <strain evidence="2 3">JCM 14942</strain>
    </source>
</reference>